<gene>
    <name evidence="1" type="ORF">CQ13_09565</name>
</gene>
<protein>
    <submittedName>
        <fullName evidence="1">Uncharacterized protein</fullName>
    </submittedName>
</protein>
<organism evidence="1 2">
    <name type="scientific">Bradyrhizobium retamae</name>
    <dbReference type="NCBI Taxonomy" id="1300035"/>
    <lineage>
        <taxon>Bacteria</taxon>
        <taxon>Pseudomonadati</taxon>
        <taxon>Pseudomonadota</taxon>
        <taxon>Alphaproteobacteria</taxon>
        <taxon>Hyphomicrobiales</taxon>
        <taxon>Nitrobacteraceae</taxon>
        <taxon>Bradyrhizobium</taxon>
    </lineage>
</organism>
<dbReference type="Proteomes" id="UP000052023">
    <property type="component" value="Unassembled WGS sequence"/>
</dbReference>
<dbReference type="AlphaFoldDB" id="A0A0R3MEJ7"/>
<proteinExistence type="predicted"/>
<evidence type="ECO:0000313" key="1">
    <source>
        <dbReference type="EMBL" id="KRR18696.1"/>
    </source>
</evidence>
<reference evidence="1 2" key="1">
    <citation type="submission" date="2014-03" db="EMBL/GenBank/DDBJ databases">
        <title>Bradyrhizobium valentinum sp. nov., isolated from effective nodules of Lupinus mariae-josephae, a lupine endemic of basic-lime soils in Eastern Spain.</title>
        <authorList>
            <person name="Duran D."/>
            <person name="Rey L."/>
            <person name="Navarro A."/>
            <person name="Busquets A."/>
            <person name="Imperial J."/>
            <person name="Ruiz-Argueso T."/>
        </authorList>
    </citation>
    <scope>NUCLEOTIDE SEQUENCE [LARGE SCALE GENOMIC DNA]</scope>
    <source>
        <strain evidence="1 2">Ro19</strain>
    </source>
</reference>
<name>A0A0R3MEJ7_9BRAD</name>
<comment type="caution">
    <text evidence="1">The sequence shown here is derived from an EMBL/GenBank/DDBJ whole genome shotgun (WGS) entry which is preliminary data.</text>
</comment>
<evidence type="ECO:0000313" key="2">
    <source>
        <dbReference type="Proteomes" id="UP000052023"/>
    </source>
</evidence>
<accession>A0A0R3MEJ7</accession>
<sequence length="81" mass="9355">MIGSADDSQELNLMLILDDRVIAELLFAKEPSQNMGTHHFQSLRRRCKGEAGDDIEQNDLIAPGRCRIREARKSEEIRKMW</sequence>
<keyword evidence="2" id="KW-1185">Reference proteome</keyword>
<dbReference type="EMBL" id="LLYA01000192">
    <property type="protein sequence ID" value="KRR18696.1"/>
    <property type="molecule type" value="Genomic_DNA"/>
</dbReference>